<protein>
    <submittedName>
        <fullName evidence="2">Uncharacterized protein</fullName>
    </submittedName>
</protein>
<dbReference type="HAMAP" id="MF_01477">
    <property type="entry name" value="Iojap_RsfS"/>
    <property type="match status" value="1"/>
</dbReference>
<dbReference type="GO" id="GO:0090071">
    <property type="term" value="P:negative regulation of ribosome biogenesis"/>
    <property type="evidence" value="ECO:0007669"/>
    <property type="project" value="TreeGrafter"/>
</dbReference>
<accession>A0A7R8WQN4</accession>
<proteinExistence type="inferred from homology"/>
<sequence>MSKTSPAQLDAETLKGHAITALEDTKAQDIATLDVRGISDVADFLLIATGTSDRHVGAVARNLVDDLRDKHGERPIGVEGEGSGADWILIDYGVIIVHVMREETRSYYDLDTLWGERARELLLQHQQQQP</sequence>
<dbReference type="OrthoDB" id="21330at2759"/>
<dbReference type="PANTHER" id="PTHR21043:SF0">
    <property type="entry name" value="MITOCHONDRIAL ASSEMBLY OF RIBOSOMAL LARGE SUBUNIT PROTEIN 1"/>
    <property type="match status" value="1"/>
</dbReference>
<dbReference type="EMBL" id="OB678097">
    <property type="protein sequence ID" value="CAD7236312.1"/>
    <property type="molecule type" value="Genomic_DNA"/>
</dbReference>
<dbReference type="Gene3D" id="3.30.460.10">
    <property type="entry name" value="Beta Polymerase, domain 2"/>
    <property type="match status" value="1"/>
</dbReference>
<evidence type="ECO:0000256" key="1">
    <source>
        <dbReference type="ARBA" id="ARBA00010574"/>
    </source>
</evidence>
<organism evidence="2">
    <name type="scientific">Cyprideis torosa</name>
    <dbReference type="NCBI Taxonomy" id="163714"/>
    <lineage>
        <taxon>Eukaryota</taxon>
        <taxon>Metazoa</taxon>
        <taxon>Ecdysozoa</taxon>
        <taxon>Arthropoda</taxon>
        <taxon>Crustacea</taxon>
        <taxon>Oligostraca</taxon>
        <taxon>Ostracoda</taxon>
        <taxon>Podocopa</taxon>
        <taxon>Podocopida</taxon>
        <taxon>Cytherocopina</taxon>
        <taxon>Cytheroidea</taxon>
        <taxon>Cytherideidae</taxon>
        <taxon>Cyprideis</taxon>
    </lineage>
</organism>
<dbReference type="Pfam" id="PF02410">
    <property type="entry name" value="RsfS"/>
    <property type="match status" value="1"/>
</dbReference>
<dbReference type="InterPro" id="IPR004394">
    <property type="entry name" value="Iojap/RsfS/C7orf30"/>
</dbReference>
<gene>
    <name evidence="2" type="ORF">CTOB1V02_LOCUS14127</name>
</gene>
<dbReference type="SUPFAM" id="SSF81301">
    <property type="entry name" value="Nucleotidyltransferase"/>
    <property type="match status" value="1"/>
</dbReference>
<reference evidence="2" key="1">
    <citation type="submission" date="2020-11" db="EMBL/GenBank/DDBJ databases">
        <authorList>
            <person name="Tran Van P."/>
        </authorList>
    </citation>
    <scope>NUCLEOTIDE SEQUENCE</scope>
</reference>
<comment type="similarity">
    <text evidence="1">Belongs to the Iojap/RsfS family.</text>
</comment>
<dbReference type="NCBIfam" id="TIGR00090">
    <property type="entry name" value="rsfS_iojap_ybeB"/>
    <property type="match status" value="1"/>
</dbReference>
<dbReference type="InterPro" id="IPR043519">
    <property type="entry name" value="NT_sf"/>
</dbReference>
<evidence type="ECO:0000313" key="2">
    <source>
        <dbReference type="EMBL" id="CAD7236312.1"/>
    </source>
</evidence>
<dbReference type="PANTHER" id="PTHR21043">
    <property type="entry name" value="IOJAP SUPERFAMILY ORTHOLOG"/>
    <property type="match status" value="1"/>
</dbReference>
<dbReference type="AlphaFoldDB" id="A0A7R8WQN4"/>
<dbReference type="GO" id="GO:0043023">
    <property type="term" value="F:ribosomal large subunit binding"/>
    <property type="evidence" value="ECO:0007669"/>
    <property type="project" value="TreeGrafter"/>
</dbReference>
<name>A0A7R8WQN4_9CRUS</name>
<dbReference type="GO" id="GO:0017148">
    <property type="term" value="P:negative regulation of translation"/>
    <property type="evidence" value="ECO:0007669"/>
    <property type="project" value="TreeGrafter"/>
</dbReference>